<reference evidence="3" key="1">
    <citation type="submission" date="2013-01" db="EMBL/GenBank/DDBJ databases">
        <title>Draft Genome Sequence of a Mulberry Tree, Morus notabilis C.K. Schneid.</title>
        <authorList>
            <person name="He N."/>
            <person name="Zhao S."/>
        </authorList>
    </citation>
    <scope>NUCLEOTIDE SEQUENCE</scope>
</reference>
<evidence type="ECO:0000313" key="2">
    <source>
        <dbReference type="EMBL" id="EXB33237.1"/>
    </source>
</evidence>
<dbReference type="PANTHER" id="PTHR31197">
    <property type="entry name" value="OS01G0612600 PROTEIN"/>
    <property type="match status" value="1"/>
</dbReference>
<keyword evidence="3" id="KW-1185">Reference proteome</keyword>
<dbReference type="Pfam" id="PF07800">
    <property type="entry name" value="DUF1644"/>
    <property type="match status" value="1"/>
</dbReference>
<dbReference type="STRING" id="981085.W9QQ38"/>
<gene>
    <name evidence="2" type="ORF">L484_005129</name>
</gene>
<protein>
    <recommendedName>
        <fullName evidence="4">Zinc finger, RING/FYVE/PHD-type</fullName>
    </recommendedName>
</protein>
<feature type="compositionally biased region" description="Polar residues" evidence="1">
    <location>
        <begin position="322"/>
        <end position="332"/>
    </location>
</feature>
<sequence length="356" mass="40960">MPKVRRVRSLSFDQSRASPYPSTSNGGNPSKPKSPLGSVDDVKEWEEARCPICMEHPHNAVLLKCSSHEKGCRPYMCNTSYRHSNCLDQFCKSSEPYPSTTLLREIPLTSNASQRIGEEQALPGQTRPCGSHMESKLFCPLCRGDLYGYVVLESARRYMNTKVRSCSTETCDFSGNYSELRKHARSEHPSVRPSEVDPTRQHDWMRLERERDLDDVLSLVQPGIAEDSSTEDPSEDLDSWMSSFFASMFRSIEIMLVSRLLDASRDREQSHNRRLERISRSHAYREVGTSSGTRRSNTFNESNSHGRRLRWRANYDAGASPATRQNNNSFQGRSRAPRSQRLHWRNQRWSNYNNQR</sequence>
<dbReference type="KEGG" id="mnt:21388609"/>
<evidence type="ECO:0000256" key="1">
    <source>
        <dbReference type="SAM" id="MobiDB-lite"/>
    </source>
</evidence>
<feature type="compositionally biased region" description="Polar residues" evidence="1">
    <location>
        <begin position="11"/>
        <end position="28"/>
    </location>
</feature>
<dbReference type="OrthoDB" id="1921166at2759"/>
<feature type="compositionally biased region" description="Polar residues" evidence="1">
    <location>
        <begin position="347"/>
        <end position="356"/>
    </location>
</feature>
<feature type="region of interest" description="Disordered" evidence="1">
    <location>
        <begin position="1"/>
        <end position="38"/>
    </location>
</feature>
<dbReference type="eggNOG" id="ENOG502QSES">
    <property type="taxonomic scope" value="Eukaryota"/>
</dbReference>
<evidence type="ECO:0000313" key="3">
    <source>
        <dbReference type="Proteomes" id="UP000030645"/>
    </source>
</evidence>
<dbReference type="Proteomes" id="UP000030645">
    <property type="component" value="Unassembled WGS sequence"/>
</dbReference>
<evidence type="ECO:0008006" key="4">
    <source>
        <dbReference type="Google" id="ProtNLM"/>
    </source>
</evidence>
<proteinExistence type="predicted"/>
<accession>W9QQ38</accession>
<name>W9QQ38_9ROSA</name>
<organism evidence="2 3">
    <name type="scientific">Morus notabilis</name>
    <dbReference type="NCBI Taxonomy" id="981085"/>
    <lineage>
        <taxon>Eukaryota</taxon>
        <taxon>Viridiplantae</taxon>
        <taxon>Streptophyta</taxon>
        <taxon>Embryophyta</taxon>
        <taxon>Tracheophyta</taxon>
        <taxon>Spermatophyta</taxon>
        <taxon>Magnoliopsida</taxon>
        <taxon>eudicotyledons</taxon>
        <taxon>Gunneridae</taxon>
        <taxon>Pentapetalae</taxon>
        <taxon>rosids</taxon>
        <taxon>fabids</taxon>
        <taxon>Rosales</taxon>
        <taxon>Moraceae</taxon>
        <taxon>Moreae</taxon>
        <taxon>Morus</taxon>
    </lineage>
</organism>
<dbReference type="InterPro" id="IPR012866">
    <property type="entry name" value="DUF1644"/>
</dbReference>
<dbReference type="AlphaFoldDB" id="W9QQ38"/>
<feature type="region of interest" description="Disordered" evidence="1">
    <location>
        <begin position="265"/>
        <end position="356"/>
    </location>
</feature>
<dbReference type="PANTHER" id="PTHR31197:SF29">
    <property type="entry name" value="C2H2-TYPE DOMAIN-CONTAINING PROTEIN"/>
    <property type="match status" value="1"/>
</dbReference>
<dbReference type="Gene3D" id="3.30.40.10">
    <property type="entry name" value="Zinc/RING finger domain, C3HC4 (zinc finger)"/>
    <property type="match status" value="1"/>
</dbReference>
<feature type="compositionally biased region" description="Basic and acidic residues" evidence="1">
    <location>
        <begin position="265"/>
        <end position="285"/>
    </location>
</feature>
<dbReference type="InterPro" id="IPR013083">
    <property type="entry name" value="Znf_RING/FYVE/PHD"/>
</dbReference>
<feature type="compositionally biased region" description="Basic residues" evidence="1">
    <location>
        <begin position="335"/>
        <end position="346"/>
    </location>
</feature>
<dbReference type="EMBL" id="KE343529">
    <property type="protein sequence ID" value="EXB33237.1"/>
    <property type="molecule type" value="Genomic_DNA"/>
</dbReference>
<feature type="compositionally biased region" description="Polar residues" evidence="1">
    <location>
        <begin position="288"/>
        <end position="303"/>
    </location>
</feature>